<dbReference type="SMART" id="SM00220">
    <property type="entry name" value="S_TKc"/>
    <property type="match status" value="1"/>
</dbReference>
<dbReference type="InterPro" id="IPR000719">
    <property type="entry name" value="Prot_kinase_dom"/>
</dbReference>
<protein>
    <recommendedName>
        <fullName evidence="1">Protein kinase domain-containing protein</fullName>
    </recommendedName>
</protein>
<dbReference type="OrthoDB" id="1668230at2759"/>
<dbReference type="InterPro" id="IPR011009">
    <property type="entry name" value="Kinase-like_dom_sf"/>
</dbReference>
<sequence>MPDSPLRRIEILGSHVLHPGMWMISVKGQSSYGYHPVLAILILQKRFNISIYRENFSLRSKRTIEGDDGMAKRQRLNDGKSKIAVDSSDLIDKNNENSFLHNHTAREIYNHNISPILDLTDGEVAVVEVSTADSADTEDEYHLQRIKNVVKLQATSVFTCQHSKMAGDVVAKVLRYSGDSIYSLVGISRSWKQEKKALSNLHHRNIVSLKAFDGRAFALYLEHLPPSLNAVRESPLDPSDVKTILRDISSALAYLSKQEVIHYDIKPANIAYSPDRGAVLMDFGMADSVATIKEPHGGTPWFVPPDTLRRGIRGFPGDIWALGVTMLLVLEKIALPSPRESIYMQKIHDKGTRSYKRAREWMESIAEARYKLSLTNQIEHLTFEMLHESGPARVQAATIELALREKKT</sequence>
<comment type="caution">
    <text evidence="2">The sequence shown here is derived from an EMBL/GenBank/DDBJ whole genome shotgun (WGS) entry which is preliminary data.</text>
</comment>
<evidence type="ECO:0000313" key="3">
    <source>
        <dbReference type="Proteomes" id="UP000005426"/>
    </source>
</evidence>
<dbReference type="Pfam" id="PF00069">
    <property type="entry name" value="Pkinase"/>
    <property type="match status" value="1"/>
</dbReference>
<gene>
    <name evidence="2" type="ORF">TRIATDRAFT_317516</name>
</gene>
<evidence type="ECO:0000259" key="1">
    <source>
        <dbReference type="PROSITE" id="PS50011"/>
    </source>
</evidence>
<dbReference type="Gene3D" id="1.10.510.10">
    <property type="entry name" value="Transferase(Phosphotransferase) domain 1"/>
    <property type="match status" value="1"/>
</dbReference>
<dbReference type="EMBL" id="ABDG02000022">
    <property type="protein sequence ID" value="EHK46545.1"/>
    <property type="molecule type" value="Genomic_DNA"/>
</dbReference>
<reference evidence="2 3" key="1">
    <citation type="journal article" date="2011" name="Genome Biol.">
        <title>Comparative genome sequence analysis underscores mycoparasitism as the ancestral life style of Trichoderma.</title>
        <authorList>
            <person name="Kubicek C.P."/>
            <person name="Herrera-Estrella A."/>
            <person name="Seidl-Seiboth V."/>
            <person name="Martinez D.A."/>
            <person name="Druzhinina I.S."/>
            <person name="Thon M."/>
            <person name="Zeilinger S."/>
            <person name="Casas-Flores S."/>
            <person name="Horwitz B.A."/>
            <person name="Mukherjee P.K."/>
            <person name="Mukherjee M."/>
            <person name="Kredics L."/>
            <person name="Alcaraz L.D."/>
            <person name="Aerts A."/>
            <person name="Antal Z."/>
            <person name="Atanasova L."/>
            <person name="Cervantes-Badillo M.G."/>
            <person name="Challacombe J."/>
            <person name="Chertkov O."/>
            <person name="McCluskey K."/>
            <person name="Coulpier F."/>
            <person name="Deshpande N."/>
            <person name="von Doehren H."/>
            <person name="Ebbole D.J."/>
            <person name="Esquivel-Naranjo E.U."/>
            <person name="Fekete E."/>
            <person name="Flipphi M."/>
            <person name="Glaser F."/>
            <person name="Gomez-Rodriguez E.Y."/>
            <person name="Gruber S."/>
            <person name="Han C."/>
            <person name="Henrissat B."/>
            <person name="Hermosa R."/>
            <person name="Hernandez-Onate M."/>
            <person name="Karaffa L."/>
            <person name="Kosti I."/>
            <person name="Le Crom S."/>
            <person name="Lindquist E."/>
            <person name="Lucas S."/>
            <person name="Luebeck M."/>
            <person name="Luebeck P.S."/>
            <person name="Margeot A."/>
            <person name="Metz B."/>
            <person name="Misra M."/>
            <person name="Nevalainen H."/>
            <person name="Omann M."/>
            <person name="Packer N."/>
            <person name="Perrone G."/>
            <person name="Uresti-Rivera E.E."/>
            <person name="Salamov A."/>
            <person name="Schmoll M."/>
            <person name="Seiboth B."/>
            <person name="Shapiro H."/>
            <person name="Sukno S."/>
            <person name="Tamayo-Ramos J.A."/>
            <person name="Tisch D."/>
            <person name="Wiest A."/>
            <person name="Wilkinson H.H."/>
            <person name="Zhang M."/>
            <person name="Coutinho P.M."/>
            <person name="Kenerley C.M."/>
            <person name="Monte E."/>
            <person name="Baker S.E."/>
            <person name="Grigoriev I.V."/>
        </authorList>
    </citation>
    <scope>NUCLEOTIDE SEQUENCE [LARGE SCALE GENOMIC DNA]</scope>
    <source>
        <strain evidence="3">ATCC 20476 / IMI 206040</strain>
    </source>
</reference>
<organism evidence="2 3">
    <name type="scientific">Hypocrea atroviridis (strain ATCC 20476 / IMI 206040)</name>
    <name type="common">Trichoderma atroviride</name>
    <dbReference type="NCBI Taxonomy" id="452589"/>
    <lineage>
        <taxon>Eukaryota</taxon>
        <taxon>Fungi</taxon>
        <taxon>Dikarya</taxon>
        <taxon>Ascomycota</taxon>
        <taxon>Pezizomycotina</taxon>
        <taxon>Sordariomycetes</taxon>
        <taxon>Hypocreomycetidae</taxon>
        <taxon>Hypocreales</taxon>
        <taxon>Hypocreaceae</taxon>
        <taxon>Trichoderma</taxon>
    </lineage>
</organism>
<name>G9NRB0_HYPAI</name>
<dbReference type="HOGENOM" id="CLU_021323_0_0_1"/>
<keyword evidence="3" id="KW-1185">Reference proteome</keyword>
<dbReference type="KEGG" id="tatv:25783269"/>
<feature type="domain" description="Protein kinase" evidence="1">
    <location>
        <begin position="143"/>
        <end position="408"/>
    </location>
</feature>
<dbReference type="eggNOG" id="KOG0201">
    <property type="taxonomic scope" value="Eukaryota"/>
</dbReference>
<dbReference type="CDD" id="cd00180">
    <property type="entry name" value="PKc"/>
    <property type="match status" value="1"/>
</dbReference>
<dbReference type="GeneID" id="25783269"/>
<evidence type="ECO:0000313" key="2">
    <source>
        <dbReference type="EMBL" id="EHK46545.1"/>
    </source>
</evidence>
<dbReference type="InterPro" id="IPR052751">
    <property type="entry name" value="Plant_MAPKKK"/>
</dbReference>
<dbReference type="OMA" id="EWMESIA"/>
<proteinExistence type="predicted"/>
<dbReference type="GO" id="GO:0007165">
    <property type="term" value="P:signal transduction"/>
    <property type="evidence" value="ECO:0007669"/>
    <property type="project" value="TreeGrafter"/>
</dbReference>
<dbReference type="Proteomes" id="UP000005426">
    <property type="component" value="Unassembled WGS sequence"/>
</dbReference>
<dbReference type="PANTHER" id="PTHR48011">
    <property type="entry name" value="CCR4-NOT TRANSCRIPTIONAL COMPLEX SUBUNIT CAF120-RELATED"/>
    <property type="match status" value="1"/>
</dbReference>
<dbReference type="AlphaFoldDB" id="G9NRB0"/>
<dbReference type="STRING" id="452589.G9NRB0"/>
<dbReference type="SUPFAM" id="SSF56112">
    <property type="entry name" value="Protein kinase-like (PK-like)"/>
    <property type="match status" value="1"/>
</dbReference>
<dbReference type="PANTHER" id="PTHR48011:SF4">
    <property type="entry name" value="MITOGEN-ACTIVATED PROTEIN KINASE KINASE KINASE 19"/>
    <property type="match status" value="1"/>
</dbReference>
<dbReference type="PROSITE" id="PS50011">
    <property type="entry name" value="PROTEIN_KINASE_DOM"/>
    <property type="match status" value="1"/>
</dbReference>
<accession>G9NRB0</accession>
<dbReference type="GO" id="GO:0005524">
    <property type="term" value="F:ATP binding"/>
    <property type="evidence" value="ECO:0007669"/>
    <property type="project" value="InterPro"/>
</dbReference>
<dbReference type="GO" id="GO:0004672">
    <property type="term" value="F:protein kinase activity"/>
    <property type="evidence" value="ECO:0007669"/>
    <property type="project" value="InterPro"/>
</dbReference>